<evidence type="ECO:0000313" key="3">
    <source>
        <dbReference type="Proteomes" id="UP001066276"/>
    </source>
</evidence>
<organism evidence="2 3">
    <name type="scientific">Pleurodeles waltl</name>
    <name type="common">Iberian ribbed newt</name>
    <dbReference type="NCBI Taxonomy" id="8319"/>
    <lineage>
        <taxon>Eukaryota</taxon>
        <taxon>Metazoa</taxon>
        <taxon>Chordata</taxon>
        <taxon>Craniata</taxon>
        <taxon>Vertebrata</taxon>
        <taxon>Euteleostomi</taxon>
        <taxon>Amphibia</taxon>
        <taxon>Batrachia</taxon>
        <taxon>Caudata</taxon>
        <taxon>Salamandroidea</taxon>
        <taxon>Salamandridae</taxon>
        <taxon>Pleurodelinae</taxon>
        <taxon>Pleurodeles</taxon>
    </lineage>
</organism>
<gene>
    <name evidence="2" type="ORF">NDU88_003587</name>
</gene>
<dbReference type="EMBL" id="JANPWB010000011">
    <property type="protein sequence ID" value="KAJ1125150.1"/>
    <property type="molecule type" value="Genomic_DNA"/>
</dbReference>
<feature type="non-terminal residue" evidence="2">
    <location>
        <position position="1"/>
    </location>
</feature>
<name>A0AAV7PIK6_PLEWA</name>
<reference evidence="2" key="1">
    <citation type="journal article" date="2022" name="bioRxiv">
        <title>Sequencing and chromosome-scale assembly of the giantPleurodeles waltlgenome.</title>
        <authorList>
            <person name="Brown T."/>
            <person name="Elewa A."/>
            <person name="Iarovenko S."/>
            <person name="Subramanian E."/>
            <person name="Araus A.J."/>
            <person name="Petzold A."/>
            <person name="Susuki M."/>
            <person name="Suzuki K.-i.T."/>
            <person name="Hayashi T."/>
            <person name="Toyoda A."/>
            <person name="Oliveira C."/>
            <person name="Osipova E."/>
            <person name="Leigh N.D."/>
            <person name="Simon A."/>
            <person name="Yun M.H."/>
        </authorList>
    </citation>
    <scope>NUCLEOTIDE SEQUENCE</scope>
    <source>
        <strain evidence="2">20211129_DDA</strain>
        <tissue evidence="2">Liver</tissue>
    </source>
</reference>
<protein>
    <submittedName>
        <fullName evidence="2">Uncharacterized protein</fullName>
    </submittedName>
</protein>
<keyword evidence="3" id="KW-1185">Reference proteome</keyword>
<feature type="non-terminal residue" evidence="2">
    <location>
        <position position="71"/>
    </location>
</feature>
<dbReference type="Proteomes" id="UP001066276">
    <property type="component" value="Chromosome 7"/>
</dbReference>
<proteinExistence type="predicted"/>
<sequence>AEVNHRPRRQRPSKGDQKVRKSPGWVHQSMPLVSPSLVGATNVCPLKHRTRATWTSYSAISPASSRHCTAL</sequence>
<feature type="region of interest" description="Disordered" evidence="1">
    <location>
        <begin position="1"/>
        <end position="28"/>
    </location>
</feature>
<feature type="compositionally biased region" description="Basic residues" evidence="1">
    <location>
        <begin position="1"/>
        <end position="12"/>
    </location>
</feature>
<accession>A0AAV7PIK6</accession>
<evidence type="ECO:0000313" key="2">
    <source>
        <dbReference type="EMBL" id="KAJ1125150.1"/>
    </source>
</evidence>
<evidence type="ECO:0000256" key="1">
    <source>
        <dbReference type="SAM" id="MobiDB-lite"/>
    </source>
</evidence>
<dbReference type="AlphaFoldDB" id="A0AAV7PIK6"/>
<comment type="caution">
    <text evidence="2">The sequence shown here is derived from an EMBL/GenBank/DDBJ whole genome shotgun (WGS) entry which is preliminary data.</text>
</comment>